<evidence type="ECO:0000313" key="2">
    <source>
        <dbReference type="Proteomes" id="UP000314294"/>
    </source>
</evidence>
<reference evidence="1 2" key="1">
    <citation type="submission" date="2019-03" db="EMBL/GenBank/DDBJ databases">
        <title>First draft genome of Liparis tanakae, snailfish: a comprehensive survey of snailfish specific genes.</title>
        <authorList>
            <person name="Kim W."/>
            <person name="Song I."/>
            <person name="Jeong J.-H."/>
            <person name="Kim D."/>
            <person name="Kim S."/>
            <person name="Ryu S."/>
            <person name="Song J.Y."/>
            <person name="Lee S.K."/>
        </authorList>
    </citation>
    <scope>NUCLEOTIDE SEQUENCE [LARGE SCALE GENOMIC DNA]</scope>
    <source>
        <tissue evidence="1">Muscle</tissue>
    </source>
</reference>
<organism evidence="1 2">
    <name type="scientific">Liparis tanakae</name>
    <name type="common">Tanaka's snailfish</name>
    <dbReference type="NCBI Taxonomy" id="230148"/>
    <lineage>
        <taxon>Eukaryota</taxon>
        <taxon>Metazoa</taxon>
        <taxon>Chordata</taxon>
        <taxon>Craniata</taxon>
        <taxon>Vertebrata</taxon>
        <taxon>Euteleostomi</taxon>
        <taxon>Actinopterygii</taxon>
        <taxon>Neopterygii</taxon>
        <taxon>Teleostei</taxon>
        <taxon>Neoteleostei</taxon>
        <taxon>Acanthomorphata</taxon>
        <taxon>Eupercaria</taxon>
        <taxon>Perciformes</taxon>
        <taxon>Cottioidei</taxon>
        <taxon>Cottales</taxon>
        <taxon>Liparidae</taxon>
        <taxon>Liparis</taxon>
    </lineage>
</organism>
<accession>A0A4Z2EVJ5</accession>
<proteinExistence type="predicted"/>
<dbReference type="AlphaFoldDB" id="A0A4Z2EVJ5"/>
<comment type="caution">
    <text evidence="1">The sequence shown here is derived from an EMBL/GenBank/DDBJ whole genome shotgun (WGS) entry which is preliminary data.</text>
</comment>
<gene>
    <name evidence="1" type="ORF">EYF80_057009</name>
</gene>
<dbReference type="Proteomes" id="UP000314294">
    <property type="component" value="Unassembled WGS sequence"/>
</dbReference>
<protein>
    <submittedName>
        <fullName evidence="1">Uncharacterized protein</fullName>
    </submittedName>
</protein>
<evidence type="ECO:0000313" key="1">
    <source>
        <dbReference type="EMBL" id="TNN32829.1"/>
    </source>
</evidence>
<dbReference type="EMBL" id="SRLO01002478">
    <property type="protein sequence ID" value="TNN32829.1"/>
    <property type="molecule type" value="Genomic_DNA"/>
</dbReference>
<keyword evidence="2" id="KW-1185">Reference proteome</keyword>
<sequence length="155" mass="16963">MLSLHMLSLHMLSLHMLSLHMLSLHMLSLHIVSPPSNVLAVVVPSLCDILVQASVYSLLFLPRLAAELHAAELHAAELHAAELHAAELHAAELHAAELHAAELHAAAQSLLSAGGWLLCHIHYFCKYGVVNMIGGFIHDLLTLSVNRFLQRECKV</sequence>
<name>A0A4Z2EVJ5_9TELE</name>